<comment type="caution">
    <text evidence="8">The sequence shown here is derived from an EMBL/GenBank/DDBJ whole genome shotgun (WGS) entry which is preliminary data.</text>
</comment>
<dbReference type="Gene3D" id="3.40.640.10">
    <property type="entry name" value="Type I PLP-dependent aspartate aminotransferase-like (Major domain)"/>
    <property type="match status" value="1"/>
</dbReference>
<dbReference type="PROSITE" id="PS00392">
    <property type="entry name" value="DDC_GAD_HDC_YDC"/>
    <property type="match status" value="1"/>
</dbReference>
<sequence>MTTQPSSVMDHLFLNETADSRSSYRRALNAAHNVILDQFARLPGAFSGREANWIASRIEHLDICPEAGTDIEAVLEQAGKTVVRHSVAVHHPACAAHLHCPPLIPSLAAEALISSMNQSMDSWDQSPAATLLEQRMIRWLCGLFRYGGQADGVFTSGGTQSNFMALLLARDHFSMTRLDWNVQKNGLPPQADRLRILCSEAAHFTIRQAAALLGLGQEAVVSVKTDANHRMSLKDLDRQLADMEGRGLIPFALVGTAGTTDFGSIDPLPELAARAGHRGLWFHVDAAYGGALALSDRYSHRLAGMDHADSIAVDFHKLFYQPISCGAFLTKESAPFDRIKLNADYLNPEEEESQDTPNLVDKSIQTTRRFDALKLFISLRTLGRNGFSRMIENTLETAREAARLMTEDPRLEVINPSPELNAVVFRYLPRSAGEGVSDSEWQDQLNRRIRHSLLSEGKAVIAQTKVDGATCLKLTLLNPRTTPEDIQSILEEVKLAGFRLEKTKGECFEHVPLFGTAGHHAEFL</sequence>
<evidence type="ECO:0000256" key="2">
    <source>
        <dbReference type="ARBA" id="ARBA00009533"/>
    </source>
</evidence>
<reference evidence="8 9" key="1">
    <citation type="submission" date="2017-07" db="EMBL/GenBank/DDBJ databases">
        <title>The genome sequence of Paludifilum halophilum highlights mechanisms for microbial adaptation to high salt environemnts.</title>
        <authorList>
            <person name="Belbahri L."/>
        </authorList>
    </citation>
    <scope>NUCLEOTIDE SEQUENCE [LARGE SCALE GENOMIC DNA]</scope>
    <source>
        <strain evidence="8 9">DSM 102817</strain>
    </source>
</reference>
<comment type="similarity">
    <text evidence="2 7">Belongs to the group II decarboxylase family.</text>
</comment>
<evidence type="ECO:0000313" key="8">
    <source>
        <dbReference type="EMBL" id="OYD06472.1"/>
    </source>
</evidence>
<dbReference type="InterPro" id="IPR015422">
    <property type="entry name" value="PyrdxlP-dep_Trfase_small"/>
</dbReference>
<feature type="modified residue" description="N6-(pyridoxal phosphate)lysine" evidence="6">
    <location>
        <position position="317"/>
    </location>
</feature>
<keyword evidence="5 7" id="KW-0456">Lyase</keyword>
<evidence type="ECO:0000256" key="1">
    <source>
        <dbReference type="ARBA" id="ARBA00001933"/>
    </source>
</evidence>
<dbReference type="InterPro" id="IPR015421">
    <property type="entry name" value="PyrdxlP-dep_Trfase_major"/>
</dbReference>
<dbReference type="GO" id="GO:0030170">
    <property type="term" value="F:pyridoxal phosphate binding"/>
    <property type="evidence" value="ECO:0007669"/>
    <property type="project" value="InterPro"/>
</dbReference>
<evidence type="ECO:0000313" key="9">
    <source>
        <dbReference type="Proteomes" id="UP000215459"/>
    </source>
</evidence>
<proteinExistence type="inferred from homology"/>
<dbReference type="OrthoDB" id="9803665at2"/>
<dbReference type="GO" id="GO:0004058">
    <property type="term" value="F:aromatic-L-amino-acid decarboxylase activity"/>
    <property type="evidence" value="ECO:0007669"/>
    <property type="project" value="UniProtKB-ARBA"/>
</dbReference>
<gene>
    <name evidence="8" type="ORF">CHM34_16415</name>
</gene>
<keyword evidence="3" id="KW-0210">Decarboxylase</keyword>
<keyword evidence="8" id="KW-0032">Aminotransferase</keyword>
<dbReference type="GO" id="GO:0005737">
    <property type="term" value="C:cytoplasm"/>
    <property type="evidence" value="ECO:0007669"/>
    <property type="project" value="TreeGrafter"/>
</dbReference>
<accession>A0A235B2K1</accession>
<name>A0A235B2K1_9BACL</name>
<dbReference type="AlphaFoldDB" id="A0A235B2K1"/>
<keyword evidence="9" id="KW-1185">Reference proteome</keyword>
<keyword evidence="4 6" id="KW-0663">Pyridoxal phosphate</keyword>
<dbReference type="PANTHER" id="PTHR45677">
    <property type="entry name" value="GLUTAMATE DECARBOXYLASE-RELATED"/>
    <property type="match status" value="1"/>
</dbReference>
<evidence type="ECO:0000256" key="5">
    <source>
        <dbReference type="ARBA" id="ARBA00023239"/>
    </source>
</evidence>
<organism evidence="8 9">
    <name type="scientific">Paludifilum halophilum</name>
    <dbReference type="NCBI Taxonomy" id="1642702"/>
    <lineage>
        <taxon>Bacteria</taxon>
        <taxon>Bacillati</taxon>
        <taxon>Bacillota</taxon>
        <taxon>Bacilli</taxon>
        <taxon>Bacillales</taxon>
        <taxon>Thermoactinomycetaceae</taxon>
        <taxon>Paludifilum</taxon>
    </lineage>
</organism>
<dbReference type="CDD" id="cd06450">
    <property type="entry name" value="DOPA_deC_like"/>
    <property type="match status" value="1"/>
</dbReference>
<dbReference type="PANTHER" id="PTHR45677:SF8">
    <property type="entry name" value="CYSTEINE SULFINIC ACID DECARBOXYLASE"/>
    <property type="match status" value="1"/>
</dbReference>
<evidence type="ECO:0000256" key="3">
    <source>
        <dbReference type="ARBA" id="ARBA00022793"/>
    </source>
</evidence>
<dbReference type="SUPFAM" id="SSF53383">
    <property type="entry name" value="PLP-dependent transferases"/>
    <property type="match status" value="1"/>
</dbReference>
<dbReference type="Proteomes" id="UP000215459">
    <property type="component" value="Unassembled WGS sequence"/>
</dbReference>
<evidence type="ECO:0000256" key="6">
    <source>
        <dbReference type="PIRSR" id="PIRSR602129-50"/>
    </source>
</evidence>
<keyword evidence="8" id="KW-0808">Transferase</keyword>
<protein>
    <submittedName>
        <fullName evidence="8">Aspartate aminotransferase family protein</fullName>
    </submittedName>
</protein>
<comment type="cofactor">
    <cofactor evidence="1 6 7">
        <name>pyridoxal 5'-phosphate</name>
        <dbReference type="ChEBI" id="CHEBI:597326"/>
    </cofactor>
</comment>
<dbReference type="GO" id="GO:0008483">
    <property type="term" value="F:transaminase activity"/>
    <property type="evidence" value="ECO:0007669"/>
    <property type="project" value="UniProtKB-KW"/>
</dbReference>
<dbReference type="Gene3D" id="1.20.1650.10">
    <property type="entry name" value="PLP-dependent transferases"/>
    <property type="match status" value="1"/>
</dbReference>
<dbReference type="InterPro" id="IPR002129">
    <property type="entry name" value="PyrdxlP-dep_de-COase"/>
</dbReference>
<dbReference type="InterPro" id="IPR021115">
    <property type="entry name" value="Pyridoxal-P_BS"/>
</dbReference>
<dbReference type="RefSeq" id="WP_094265694.1">
    <property type="nucleotide sequence ID" value="NZ_NOWF01000012.1"/>
</dbReference>
<dbReference type="GO" id="GO:0019752">
    <property type="term" value="P:carboxylic acid metabolic process"/>
    <property type="evidence" value="ECO:0007669"/>
    <property type="project" value="InterPro"/>
</dbReference>
<evidence type="ECO:0000256" key="7">
    <source>
        <dbReference type="RuleBase" id="RU000382"/>
    </source>
</evidence>
<evidence type="ECO:0000256" key="4">
    <source>
        <dbReference type="ARBA" id="ARBA00022898"/>
    </source>
</evidence>
<dbReference type="Gene3D" id="3.90.1150.10">
    <property type="entry name" value="Aspartate Aminotransferase, domain 1"/>
    <property type="match status" value="1"/>
</dbReference>
<dbReference type="EMBL" id="NOWF01000012">
    <property type="protein sequence ID" value="OYD06472.1"/>
    <property type="molecule type" value="Genomic_DNA"/>
</dbReference>
<dbReference type="Pfam" id="PF00282">
    <property type="entry name" value="Pyridoxal_deC"/>
    <property type="match status" value="1"/>
</dbReference>
<dbReference type="InterPro" id="IPR015424">
    <property type="entry name" value="PyrdxlP-dep_Trfase"/>
</dbReference>